<keyword evidence="2" id="KW-1185">Reference proteome</keyword>
<accession>A0ABR8WQA9</accession>
<protein>
    <submittedName>
        <fullName evidence="1">Uncharacterized protein</fullName>
    </submittedName>
</protein>
<reference evidence="1 2" key="1">
    <citation type="submission" date="2020-08" db="EMBL/GenBank/DDBJ databases">
        <title>A Genomic Blueprint of the Chicken Gut Microbiome.</title>
        <authorList>
            <person name="Gilroy R."/>
            <person name="Ravi A."/>
            <person name="Getino M."/>
            <person name="Pursley I."/>
            <person name="Horton D.L."/>
            <person name="Alikhan N.-F."/>
            <person name="Baker D."/>
            <person name="Gharbi K."/>
            <person name="Hall N."/>
            <person name="Watson M."/>
            <person name="Adriaenssens E.M."/>
            <person name="Foster-Nyarko E."/>
            <person name="Jarju S."/>
            <person name="Secka A."/>
            <person name="Antonio M."/>
            <person name="Oren A."/>
            <person name="Chaudhuri R."/>
            <person name="La Ragione R.M."/>
            <person name="Hildebrand F."/>
            <person name="Pallen M.J."/>
        </authorList>
    </citation>
    <scope>NUCLEOTIDE SEQUENCE [LARGE SCALE GENOMIC DNA]</scope>
    <source>
        <strain evidence="1 2">Sa1CVA4</strain>
    </source>
</reference>
<proteinExistence type="predicted"/>
<evidence type="ECO:0000313" key="1">
    <source>
        <dbReference type="EMBL" id="MBD8019128.1"/>
    </source>
</evidence>
<dbReference type="EMBL" id="JACSPS010000012">
    <property type="protein sequence ID" value="MBD8019128.1"/>
    <property type="molecule type" value="Genomic_DNA"/>
</dbReference>
<gene>
    <name evidence="1" type="ORF">H9628_11685</name>
</gene>
<comment type="caution">
    <text evidence="1">The sequence shown here is derived from an EMBL/GenBank/DDBJ whole genome shotgun (WGS) entry which is preliminary data.</text>
</comment>
<sequence length="136" mass="14930">MLVTSGVYGGLRLLPQIFVQKPDFKLSENSDTKADFRNPPYTMLPPVRARNIIPGRLSDHEMPEPVVLLSEKARISNAELITKTDFGPAEGSMGVNVLGLCDGGAIEAQIFNFSQKLNKRNSVELCNFAPLLQNPC</sequence>
<organism evidence="1 2">
    <name type="scientific">Kaistella pullorum</name>
    <dbReference type="NCBI Taxonomy" id="2763074"/>
    <lineage>
        <taxon>Bacteria</taxon>
        <taxon>Pseudomonadati</taxon>
        <taxon>Bacteroidota</taxon>
        <taxon>Flavobacteriia</taxon>
        <taxon>Flavobacteriales</taxon>
        <taxon>Weeksellaceae</taxon>
        <taxon>Chryseobacterium group</taxon>
        <taxon>Kaistella</taxon>
    </lineage>
</organism>
<name>A0ABR8WQA9_9FLAO</name>
<dbReference type="Proteomes" id="UP000626242">
    <property type="component" value="Unassembled WGS sequence"/>
</dbReference>
<evidence type="ECO:0000313" key="2">
    <source>
        <dbReference type="Proteomes" id="UP000626242"/>
    </source>
</evidence>